<dbReference type="GO" id="GO:0008867">
    <property type="term" value="F:galactarate dehydratase activity"/>
    <property type="evidence" value="ECO:0007669"/>
    <property type="project" value="UniProtKB-UniRule"/>
</dbReference>
<name>A0A239HY91_9FIRM</name>
<keyword evidence="4" id="KW-0175">Coiled coil</keyword>
<evidence type="ECO:0000256" key="1">
    <source>
        <dbReference type="ARBA" id="ARBA00010986"/>
    </source>
</evidence>
<dbReference type="EMBL" id="FZOJ01000024">
    <property type="protein sequence ID" value="SNS85673.1"/>
    <property type="molecule type" value="Genomic_DNA"/>
</dbReference>
<comment type="similarity">
    <text evidence="1">Belongs to the UxaA family.</text>
</comment>
<dbReference type="PANTHER" id="PTHR30536">
    <property type="entry name" value="ALTRONATE/GALACTARATE DEHYDRATASE"/>
    <property type="match status" value="1"/>
</dbReference>
<dbReference type="SMART" id="SM00858">
    <property type="entry name" value="SAF"/>
    <property type="match status" value="1"/>
</dbReference>
<dbReference type="Pfam" id="PF04295">
    <property type="entry name" value="GD_AH_second"/>
    <property type="match status" value="1"/>
</dbReference>
<dbReference type="Pfam" id="PF08666">
    <property type="entry name" value="SAF"/>
    <property type="match status" value="1"/>
</dbReference>
<dbReference type="CDD" id="cd11613">
    <property type="entry name" value="SAF_AH_GD"/>
    <property type="match status" value="1"/>
</dbReference>
<dbReference type="AlphaFoldDB" id="A0A239HY91"/>
<proteinExistence type="inferred from homology"/>
<dbReference type="Pfam" id="PF20629">
    <property type="entry name" value="GD_AH_C"/>
    <property type="match status" value="1"/>
</dbReference>
<evidence type="ECO:0000313" key="7">
    <source>
        <dbReference type="Proteomes" id="UP000198304"/>
    </source>
</evidence>
<dbReference type="PANTHER" id="PTHR30536:SF1">
    <property type="entry name" value="GALACTARATE DEHYDRATASE (L-THREO-FORMING)"/>
    <property type="match status" value="1"/>
</dbReference>
<dbReference type="GO" id="GO:0046392">
    <property type="term" value="P:galactarate catabolic process"/>
    <property type="evidence" value="ECO:0007669"/>
    <property type="project" value="UniProtKB-UniRule"/>
</dbReference>
<keyword evidence="2" id="KW-0456">Lyase</keyword>
<dbReference type="Proteomes" id="UP000198304">
    <property type="component" value="Unassembled WGS sequence"/>
</dbReference>
<dbReference type="InterPro" id="IPR017654">
    <property type="entry name" value="GarD-like"/>
</dbReference>
<evidence type="ECO:0000313" key="6">
    <source>
        <dbReference type="EMBL" id="SNS85673.1"/>
    </source>
</evidence>
<evidence type="ECO:0000259" key="5">
    <source>
        <dbReference type="SMART" id="SM00858"/>
    </source>
</evidence>
<dbReference type="InterPro" id="IPR007392">
    <property type="entry name" value="GD_AH_second"/>
</dbReference>
<dbReference type="InterPro" id="IPR052172">
    <property type="entry name" value="UxaA_altronate/galactarate_dh"/>
</dbReference>
<accession>A0A239HY91</accession>
<protein>
    <recommendedName>
        <fullName evidence="3">Galactarate dehydratase</fullName>
        <ecNumber evidence="3">4.2.1.42</ecNumber>
    </recommendedName>
</protein>
<evidence type="ECO:0000256" key="3">
    <source>
        <dbReference type="NCBIfam" id="TIGR03248"/>
    </source>
</evidence>
<gene>
    <name evidence="6" type="ORF">SAMN05446037_102435</name>
</gene>
<evidence type="ECO:0000256" key="2">
    <source>
        <dbReference type="ARBA" id="ARBA00023239"/>
    </source>
</evidence>
<feature type="domain" description="SAF" evidence="5">
    <location>
        <begin position="20"/>
        <end position="88"/>
    </location>
</feature>
<evidence type="ECO:0000256" key="4">
    <source>
        <dbReference type="SAM" id="Coils"/>
    </source>
</evidence>
<dbReference type="InterPro" id="IPR013974">
    <property type="entry name" value="SAF"/>
</dbReference>
<keyword evidence="7" id="KW-1185">Reference proteome</keyword>
<dbReference type="InterPro" id="IPR044144">
    <property type="entry name" value="SAF_UxaA/GarD"/>
</dbReference>
<dbReference type="InterPro" id="IPR048332">
    <property type="entry name" value="GD_AH_C"/>
</dbReference>
<dbReference type="NCBIfam" id="TIGR03248">
    <property type="entry name" value="galactar-dH20"/>
    <property type="match status" value="1"/>
</dbReference>
<dbReference type="EC" id="4.2.1.42" evidence="3"/>
<reference evidence="6 7" key="1">
    <citation type="submission" date="2017-06" db="EMBL/GenBank/DDBJ databases">
        <authorList>
            <person name="Kim H.J."/>
            <person name="Triplett B.A."/>
        </authorList>
    </citation>
    <scope>NUCLEOTIDE SEQUENCE [LARGE SCALE GENOMIC DNA]</scope>
    <source>
        <strain evidence="6 7">SCA</strain>
    </source>
</reference>
<organism evidence="6 7">
    <name type="scientific">Anaerovirgula multivorans</name>
    <dbReference type="NCBI Taxonomy" id="312168"/>
    <lineage>
        <taxon>Bacteria</taxon>
        <taxon>Bacillati</taxon>
        <taxon>Bacillota</taxon>
        <taxon>Clostridia</taxon>
        <taxon>Peptostreptococcales</taxon>
        <taxon>Natronincolaceae</taxon>
        <taxon>Anaerovirgula</taxon>
    </lineage>
</organism>
<dbReference type="GO" id="GO:0019698">
    <property type="term" value="P:D-galacturonate catabolic process"/>
    <property type="evidence" value="ECO:0007669"/>
    <property type="project" value="TreeGrafter"/>
</dbReference>
<dbReference type="OrthoDB" id="9804574at2"/>
<feature type="coiled-coil region" evidence="4">
    <location>
        <begin position="238"/>
        <end position="265"/>
    </location>
</feature>
<sequence length="509" mass="54517">MKNENSQKPLLIKVNSKDNVEIVVSAEGVAAGTVISDDLTAVEHIPQSHKIALIDFKAGDEIIRYGEVIGYAKENIPKGSWIDEHKVKLPGAPVLEDLPVATKVPAPMPPLQGYTFLGYRNDDGSVGTKNILGITTSVQCVEGVLNIAVDKIRKELLPNYPNVDGVVPINHSYGCGVAINAPEAIIPIRTLQNLAVHPNFGGELLIVSLGCEKLLPNRLFPSIKEENVVILQDEFGFETMIEKIVESAQERLERLNKRVRERCSASDLVIGLQCGGSDALSGVTANPAVGYAADLLVRAGATVLFSEVSEVRDGVHLLTPRTVDEQVGEKLKHEMAWYDHYLDLGSVDRDANPTPGNKQGGLANIVEKSLGSIAKSGSSAIVDVLSPGEKARKKGLIYAATPASDFVCGTCQLASGITLQVFTTGRGTTYGLAMAPVIKVSSRTALAHKWKDLIDVDAGKIATGEATIEDVGQEIFQLILDIASGNKKAWADYWGIENALCLFNPAPVT</sequence>
<dbReference type="RefSeq" id="WP_089284372.1">
    <property type="nucleotide sequence ID" value="NZ_FZOJ01000024.1"/>
</dbReference>
<dbReference type="Gene3D" id="2.30.130.110">
    <property type="match status" value="1"/>
</dbReference>